<reference evidence="2" key="1">
    <citation type="submission" date="2020-07" db="EMBL/GenBank/DDBJ databases">
        <title>Clarias magur genome sequencing, assembly and annotation.</title>
        <authorList>
            <person name="Kushwaha B."/>
            <person name="Kumar R."/>
            <person name="Das P."/>
            <person name="Joshi C.G."/>
            <person name="Kumar D."/>
            <person name="Nagpure N.S."/>
            <person name="Pandey M."/>
            <person name="Agarwal S."/>
            <person name="Srivastava S."/>
            <person name="Singh M."/>
            <person name="Sahoo L."/>
            <person name="Jayasankar P."/>
            <person name="Meher P.K."/>
            <person name="Koringa P.G."/>
            <person name="Iquebal M.A."/>
            <person name="Das S.P."/>
            <person name="Bit A."/>
            <person name="Patnaik S."/>
            <person name="Patel N."/>
            <person name="Shah T.M."/>
            <person name="Hinsu A."/>
            <person name="Jena J.K."/>
        </authorList>
    </citation>
    <scope>NUCLEOTIDE SEQUENCE</scope>
    <source>
        <strain evidence="2">CIFAMagur01</strain>
        <tissue evidence="2">Testis</tissue>
    </source>
</reference>
<evidence type="ECO:0000313" key="2">
    <source>
        <dbReference type="EMBL" id="KAF5905801.1"/>
    </source>
</evidence>
<feature type="compositionally biased region" description="Basic and acidic residues" evidence="1">
    <location>
        <begin position="1"/>
        <end position="10"/>
    </location>
</feature>
<name>A0A8J4TXF8_CLAMG</name>
<evidence type="ECO:0000313" key="3">
    <source>
        <dbReference type="Proteomes" id="UP000727407"/>
    </source>
</evidence>
<evidence type="ECO:0000256" key="1">
    <source>
        <dbReference type="SAM" id="MobiDB-lite"/>
    </source>
</evidence>
<keyword evidence="3" id="KW-1185">Reference proteome</keyword>
<organism evidence="2 3">
    <name type="scientific">Clarias magur</name>
    <name type="common">Asian catfish</name>
    <name type="synonym">Macropteronotus magur</name>
    <dbReference type="NCBI Taxonomy" id="1594786"/>
    <lineage>
        <taxon>Eukaryota</taxon>
        <taxon>Metazoa</taxon>
        <taxon>Chordata</taxon>
        <taxon>Craniata</taxon>
        <taxon>Vertebrata</taxon>
        <taxon>Euteleostomi</taxon>
        <taxon>Actinopterygii</taxon>
        <taxon>Neopterygii</taxon>
        <taxon>Teleostei</taxon>
        <taxon>Ostariophysi</taxon>
        <taxon>Siluriformes</taxon>
        <taxon>Clariidae</taxon>
        <taxon>Clarias</taxon>
    </lineage>
</organism>
<dbReference type="Proteomes" id="UP000727407">
    <property type="component" value="Unassembled WGS sequence"/>
</dbReference>
<dbReference type="EMBL" id="QNUK01000040">
    <property type="protein sequence ID" value="KAF5905801.1"/>
    <property type="molecule type" value="Genomic_DNA"/>
</dbReference>
<gene>
    <name evidence="2" type="primary">pcdhga1</name>
    <name evidence="2" type="ORF">DAT39_004473</name>
</gene>
<comment type="caution">
    <text evidence="2">The sequence shown here is derived from an EMBL/GenBank/DDBJ whole genome shotgun (WGS) entry which is preliminary data.</text>
</comment>
<feature type="region of interest" description="Disordered" evidence="1">
    <location>
        <begin position="1"/>
        <end position="20"/>
    </location>
</feature>
<accession>A0A8J4TXF8</accession>
<sequence>MKESRKKDEATLGTLKGGESGYKTANFILHMWIKSLSLKSAQKCPCSNYTLLAQAGVLGLYSDTLVPRSAQPVPDWLQVAFVPALIPRQRGLMGSWLPSCSPEFLLEQISVWQRLRLGQV</sequence>
<dbReference type="AlphaFoldDB" id="A0A8J4TXF8"/>
<proteinExistence type="predicted"/>
<protein>
    <submittedName>
        <fullName evidence="2">Protocadherin gamma-A4</fullName>
    </submittedName>
</protein>